<evidence type="ECO:0000256" key="7">
    <source>
        <dbReference type="ARBA" id="ARBA00023180"/>
    </source>
</evidence>
<dbReference type="Ensembl" id="ENSOCUT00000040644.1">
    <property type="protein sequence ID" value="ENSOCUP00000031657.1"/>
    <property type="gene ID" value="ENSOCUG00000031151.1"/>
</dbReference>
<evidence type="ECO:0000313" key="10">
    <source>
        <dbReference type="Proteomes" id="UP000001811"/>
    </source>
</evidence>
<dbReference type="GO" id="GO:0002250">
    <property type="term" value="P:adaptive immune response"/>
    <property type="evidence" value="ECO:0007669"/>
    <property type="project" value="UniProtKB-KW"/>
</dbReference>
<dbReference type="SUPFAM" id="SSF48726">
    <property type="entry name" value="Immunoglobulin"/>
    <property type="match status" value="1"/>
</dbReference>
<dbReference type="PANTHER" id="PTHR19339:SF2">
    <property type="entry name" value="T CELL RECEPTOR ALPHA VARIABLE 22"/>
    <property type="match status" value="1"/>
</dbReference>
<dbReference type="InterPro" id="IPR051896">
    <property type="entry name" value="TCR_alpha_variable"/>
</dbReference>
<dbReference type="InterPro" id="IPR036179">
    <property type="entry name" value="Ig-like_dom_sf"/>
</dbReference>
<keyword evidence="10" id="KW-1185">Reference proteome</keyword>
<keyword evidence="8" id="KW-1279">T cell receptor</keyword>
<proteinExistence type="predicted"/>
<dbReference type="InParanoid" id="A0A5F9CDI8"/>
<dbReference type="SMR" id="A0A5F9CDI8"/>
<dbReference type="Bgee" id="ENSOCUG00000031151">
    <property type="expression patterns" value="Expressed in blood and 2 other cell types or tissues"/>
</dbReference>
<evidence type="ECO:0000256" key="4">
    <source>
        <dbReference type="ARBA" id="ARBA00023130"/>
    </source>
</evidence>
<evidence type="ECO:0000256" key="5">
    <source>
        <dbReference type="ARBA" id="ARBA00023136"/>
    </source>
</evidence>
<protein>
    <recommendedName>
        <fullName evidence="11">Ig-like domain-containing protein</fullName>
    </recommendedName>
</protein>
<keyword evidence="5" id="KW-0472">Membrane</keyword>
<evidence type="ECO:0000256" key="2">
    <source>
        <dbReference type="ARBA" id="ARBA00022475"/>
    </source>
</evidence>
<evidence type="ECO:0008006" key="11">
    <source>
        <dbReference type="Google" id="ProtNLM"/>
    </source>
</evidence>
<evidence type="ECO:0000256" key="1">
    <source>
        <dbReference type="ARBA" id="ARBA00004236"/>
    </source>
</evidence>
<keyword evidence="2" id="KW-1003">Cell membrane</keyword>
<organism evidence="9 10">
    <name type="scientific">Oryctolagus cuniculus</name>
    <name type="common">Rabbit</name>
    <dbReference type="NCBI Taxonomy" id="9986"/>
    <lineage>
        <taxon>Eukaryota</taxon>
        <taxon>Metazoa</taxon>
        <taxon>Chordata</taxon>
        <taxon>Craniata</taxon>
        <taxon>Vertebrata</taxon>
        <taxon>Euteleostomi</taxon>
        <taxon>Mammalia</taxon>
        <taxon>Eutheria</taxon>
        <taxon>Euarchontoglires</taxon>
        <taxon>Glires</taxon>
        <taxon>Lagomorpha</taxon>
        <taxon>Leporidae</taxon>
        <taxon>Oryctolagus</taxon>
    </lineage>
</organism>
<reference evidence="9" key="2">
    <citation type="submission" date="2025-08" db="UniProtKB">
        <authorList>
            <consortium name="Ensembl"/>
        </authorList>
    </citation>
    <scope>IDENTIFICATION</scope>
    <source>
        <strain evidence="9">Thorbecke</strain>
    </source>
</reference>
<keyword evidence="8" id="KW-0391">Immunity</keyword>
<evidence type="ECO:0000313" key="9">
    <source>
        <dbReference type="Ensembl" id="ENSOCUP00000031657.1"/>
    </source>
</evidence>
<dbReference type="InterPro" id="IPR013783">
    <property type="entry name" value="Ig-like_fold"/>
</dbReference>
<reference evidence="9" key="3">
    <citation type="submission" date="2025-09" db="UniProtKB">
        <authorList>
            <consortium name="Ensembl"/>
        </authorList>
    </citation>
    <scope>IDENTIFICATION</scope>
    <source>
        <strain evidence="9">Thorbecke</strain>
    </source>
</reference>
<comment type="subcellular location">
    <subcellularLocation>
        <location evidence="1">Cell membrane</location>
    </subcellularLocation>
</comment>
<evidence type="ECO:0000256" key="3">
    <source>
        <dbReference type="ARBA" id="ARBA00022729"/>
    </source>
</evidence>
<keyword evidence="4" id="KW-1064">Adaptive immunity</keyword>
<sequence>ATQCLGLQGKLNTNLLRQTWQLTSSVFSKASFDERLSTQQLGQIPLFLSTREGEDVTVYCNSSSVFTTFQWYKQEPGKGPVLLMMMAKGGEVKKEKRLTNLVIQGSTVPCTSLRPSLGMKATTSVQEHSALRAPAACTQTPLQAPLTLLPPASSLSPTHLLA</sequence>
<dbReference type="Gene3D" id="2.60.40.10">
    <property type="entry name" value="Immunoglobulins"/>
    <property type="match status" value="1"/>
</dbReference>
<evidence type="ECO:0000256" key="8">
    <source>
        <dbReference type="ARBA" id="ARBA00043266"/>
    </source>
</evidence>
<dbReference type="EMBL" id="AAGW02024196">
    <property type="status" value="NOT_ANNOTATED_CDS"/>
    <property type="molecule type" value="Genomic_DNA"/>
</dbReference>
<dbReference type="GO" id="GO:0042101">
    <property type="term" value="C:T cell receptor complex"/>
    <property type="evidence" value="ECO:0007669"/>
    <property type="project" value="UniProtKB-KW"/>
</dbReference>
<keyword evidence="6" id="KW-1015">Disulfide bond</keyword>
<dbReference type="PANTHER" id="PTHR19339">
    <property type="entry name" value="T CELL RECEPTOR ALPHA VARIABLE 39"/>
    <property type="match status" value="1"/>
</dbReference>
<evidence type="ECO:0000256" key="6">
    <source>
        <dbReference type="ARBA" id="ARBA00023157"/>
    </source>
</evidence>
<name>A0A5F9CDI8_RABIT</name>
<reference evidence="9 10" key="1">
    <citation type="journal article" date="2011" name="Nature">
        <title>A high-resolution map of human evolutionary constraint using 29 mammals.</title>
        <authorList>
            <person name="Lindblad-Toh K."/>
            <person name="Garber M."/>
            <person name="Zuk O."/>
            <person name="Lin M.F."/>
            <person name="Parker B.J."/>
            <person name="Washietl S."/>
            <person name="Kheradpour P."/>
            <person name="Ernst J."/>
            <person name="Jordan G."/>
            <person name="Mauceli E."/>
            <person name="Ward L.D."/>
            <person name="Lowe C.B."/>
            <person name="Holloway A.K."/>
            <person name="Clamp M."/>
            <person name="Gnerre S."/>
            <person name="Alfoldi J."/>
            <person name="Beal K."/>
            <person name="Chang J."/>
            <person name="Clawson H."/>
            <person name="Cuff J."/>
            <person name="Di Palma F."/>
            <person name="Fitzgerald S."/>
            <person name="Flicek P."/>
            <person name="Guttman M."/>
            <person name="Hubisz M.J."/>
            <person name="Jaffe D.B."/>
            <person name="Jungreis I."/>
            <person name="Kent W.J."/>
            <person name="Kostka D."/>
            <person name="Lara M."/>
            <person name="Martins A.L."/>
            <person name="Massingham T."/>
            <person name="Moltke I."/>
            <person name="Raney B.J."/>
            <person name="Rasmussen M.D."/>
            <person name="Robinson J."/>
            <person name="Stark A."/>
            <person name="Vilella A.J."/>
            <person name="Wen J."/>
            <person name="Xie X."/>
            <person name="Zody M.C."/>
            <person name="Baldwin J."/>
            <person name="Bloom T."/>
            <person name="Chin C.W."/>
            <person name="Heiman D."/>
            <person name="Nicol R."/>
            <person name="Nusbaum C."/>
            <person name="Young S."/>
            <person name="Wilkinson J."/>
            <person name="Worley K.C."/>
            <person name="Kovar C.L."/>
            <person name="Muzny D.M."/>
            <person name="Gibbs R.A."/>
            <person name="Cree A."/>
            <person name="Dihn H.H."/>
            <person name="Fowler G."/>
            <person name="Jhangiani S."/>
            <person name="Joshi V."/>
            <person name="Lee S."/>
            <person name="Lewis L.R."/>
            <person name="Nazareth L.V."/>
            <person name="Okwuonu G."/>
            <person name="Santibanez J."/>
            <person name="Warren W.C."/>
            <person name="Mardis E.R."/>
            <person name="Weinstock G.M."/>
            <person name="Wilson R.K."/>
            <person name="Delehaunty K."/>
            <person name="Dooling D."/>
            <person name="Fronik C."/>
            <person name="Fulton L."/>
            <person name="Fulton B."/>
            <person name="Graves T."/>
            <person name="Minx P."/>
            <person name="Sodergren E."/>
            <person name="Birney E."/>
            <person name="Margulies E.H."/>
            <person name="Herrero J."/>
            <person name="Green E.D."/>
            <person name="Haussler D."/>
            <person name="Siepel A."/>
            <person name="Goldman N."/>
            <person name="Pollard K.S."/>
            <person name="Pedersen J.S."/>
            <person name="Lander E.S."/>
            <person name="Kellis M."/>
        </authorList>
    </citation>
    <scope>NUCLEOTIDE SEQUENCE [LARGE SCALE GENOMIC DNA]</scope>
    <source>
        <strain evidence="9 10">Thorbecke inbred</strain>
    </source>
</reference>
<accession>A0A5F9CDI8</accession>
<dbReference type="AlphaFoldDB" id="A0A5F9CDI8"/>
<keyword evidence="3" id="KW-0732">Signal</keyword>
<dbReference type="Proteomes" id="UP000001811">
    <property type="component" value="Chromosome 17"/>
</dbReference>
<dbReference type="EMBL" id="AAGW02024195">
    <property type="status" value="NOT_ANNOTATED_CDS"/>
    <property type="molecule type" value="Genomic_DNA"/>
</dbReference>
<dbReference type="STRING" id="9986.ENSOCUP00000031657"/>
<dbReference type="GeneTree" id="ENSGT00950000184977"/>
<keyword evidence="7" id="KW-0325">Glycoprotein</keyword>